<gene>
    <name evidence="2" type="ORF">E2562_029394</name>
</gene>
<dbReference type="EMBL" id="SPHZ02000011">
    <property type="protein sequence ID" value="KAF0893718.1"/>
    <property type="molecule type" value="Genomic_DNA"/>
</dbReference>
<name>A0A6G1BZY1_9ORYZ</name>
<dbReference type="Proteomes" id="UP000479710">
    <property type="component" value="Unassembled WGS sequence"/>
</dbReference>
<evidence type="ECO:0000256" key="1">
    <source>
        <dbReference type="SAM" id="MobiDB-lite"/>
    </source>
</evidence>
<sequence length="75" mass="8390">MRHPTGAASDNDTALFVPPMPSSWCKRELRRQSLWWRTEATNADTTTRPMRDDGPLGSHTLGQTSAMECLLAACW</sequence>
<evidence type="ECO:0000313" key="3">
    <source>
        <dbReference type="Proteomes" id="UP000479710"/>
    </source>
</evidence>
<accession>A0A6G1BZY1</accession>
<comment type="caution">
    <text evidence="2">The sequence shown here is derived from an EMBL/GenBank/DDBJ whole genome shotgun (WGS) entry which is preliminary data.</text>
</comment>
<proteinExistence type="predicted"/>
<feature type="region of interest" description="Disordered" evidence="1">
    <location>
        <begin position="40"/>
        <end position="59"/>
    </location>
</feature>
<protein>
    <submittedName>
        <fullName evidence="2">Uncharacterized protein</fullName>
    </submittedName>
</protein>
<evidence type="ECO:0000313" key="2">
    <source>
        <dbReference type="EMBL" id="KAF0893718.1"/>
    </source>
</evidence>
<organism evidence="2 3">
    <name type="scientific">Oryza meyeriana var. granulata</name>
    <dbReference type="NCBI Taxonomy" id="110450"/>
    <lineage>
        <taxon>Eukaryota</taxon>
        <taxon>Viridiplantae</taxon>
        <taxon>Streptophyta</taxon>
        <taxon>Embryophyta</taxon>
        <taxon>Tracheophyta</taxon>
        <taxon>Spermatophyta</taxon>
        <taxon>Magnoliopsida</taxon>
        <taxon>Liliopsida</taxon>
        <taxon>Poales</taxon>
        <taxon>Poaceae</taxon>
        <taxon>BOP clade</taxon>
        <taxon>Oryzoideae</taxon>
        <taxon>Oryzeae</taxon>
        <taxon>Oryzinae</taxon>
        <taxon>Oryza</taxon>
        <taxon>Oryza meyeriana</taxon>
    </lineage>
</organism>
<dbReference type="AlphaFoldDB" id="A0A6G1BZY1"/>
<reference evidence="2 3" key="1">
    <citation type="submission" date="2019-11" db="EMBL/GenBank/DDBJ databases">
        <title>Whole genome sequence of Oryza granulata.</title>
        <authorList>
            <person name="Li W."/>
        </authorList>
    </citation>
    <scope>NUCLEOTIDE SEQUENCE [LARGE SCALE GENOMIC DNA]</scope>
    <source>
        <strain evidence="3">cv. Menghai</strain>
        <tissue evidence="2">Leaf</tissue>
    </source>
</reference>
<keyword evidence="3" id="KW-1185">Reference proteome</keyword>